<evidence type="ECO:0000313" key="4">
    <source>
        <dbReference type="Proteomes" id="UP000242188"/>
    </source>
</evidence>
<dbReference type="InterPro" id="IPR036397">
    <property type="entry name" value="RNaseH_sf"/>
</dbReference>
<reference evidence="3 4" key="1">
    <citation type="journal article" date="2017" name="Nat. Ecol. Evol.">
        <title>Scallop genome provides insights into evolution of bilaterian karyotype and development.</title>
        <authorList>
            <person name="Wang S."/>
            <person name="Zhang J."/>
            <person name="Jiao W."/>
            <person name="Li J."/>
            <person name="Xun X."/>
            <person name="Sun Y."/>
            <person name="Guo X."/>
            <person name="Huan P."/>
            <person name="Dong B."/>
            <person name="Zhang L."/>
            <person name="Hu X."/>
            <person name="Sun X."/>
            <person name="Wang J."/>
            <person name="Zhao C."/>
            <person name="Wang Y."/>
            <person name="Wang D."/>
            <person name="Huang X."/>
            <person name="Wang R."/>
            <person name="Lv J."/>
            <person name="Li Y."/>
            <person name="Zhang Z."/>
            <person name="Liu B."/>
            <person name="Lu W."/>
            <person name="Hui Y."/>
            <person name="Liang J."/>
            <person name="Zhou Z."/>
            <person name="Hou R."/>
            <person name="Li X."/>
            <person name="Liu Y."/>
            <person name="Li H."/>
            <person name="Ning X."/>
            <person name="Lin Y."/>
            <person name="Zhao L."/>
            <person name="Xing Q."/>
            <person name="Dou J."/>
            <person name="Li Y."/>
            <person name="Mao J."/>
            <person name="Guo H."/>
            <person name="Dou H."/>
            <person name="Li T."/>
            <person name="Mu C."/>
            <person name="Jiang W."/>
            <person name="Fu Q."/>
            <person name="Fu X."/>
            <person name="Miao Y."/>
            <person name="Liu J."/>
            <person name="Yu Q."/>
            <person name="Li R."/>
            <person name="Liao H."/>
            <person name="Li X."/>
            <person name="Kong Y."/>
            <person name="Jiang Z."/>
            <person name="Chourrout D."/>
            <person name="Li R."/>
            <person name="Bao Z."/>
        </authorList>
    </citation>
    <scope>NUCLEOTIDE SEQUENCE [LARGE SCALE GENOMIC DNA]</scope>
    <source>
        <strain evidence="3 4">PY_sf001</strain>
    </source>
</reference>
<dbReference type="AlphaFoldDB" id="A0A210QDG4"/>
<dbReference type="GO" id="GO:0015074">
    <property type="term" value="P:DNA integration"/>
    <property type="evidence" value="ECO:0007669"/>
    <property type="project" value="InterPro"/>
</dbReference>
<organism evidence="3 4">
    <name type="scientific">Mizuhopecten yessoensis</name>
    <name type="common">Japanese scallop</name>
    <name type="synonym">Patinopecten yessoensis</name>
    <dbReference type="NCBI Taxonomy" id="6573"/>
    <lineage>
        <taxon>Eukaryota</taxon>
        <taxon>Metazoa</taxon>
        <taxon>Spiralia</taxon>
        <taxon>Lophotrochozoa</taxon>
        <taxon>Mollusca</taxon>
        <taxon>Bivalvia</taxon>
        <taxon>Autobranchia</taxon>
        <taxon>Pteriomorphia</taxon>
        <taxon>Pectinida</taxon>
        <taxon>Pectinoidea</taxon>
        <taxon>Pectinidae</taxon>
        <taxon>Mizuhopecten</taxon>
    </lineage>
</organism>
<dbReference type="PANTHER" id="PTHR37984:SF7">
    <property type="entry name" value="INTEGRASE CATALYTIC DOMAIN-CONTAINING PROTEIN"/>
    <property type="match status" value="1"/>
</dbReference>
<protein>
    <submittedName>
        <fullName evidence="3">Uncharacterized protein K02A2.6</fullName>
    </submittedName>
</protein>
<comment type="caution">
    <text evidence="3">The sequence shown here is derived from an EMBL/GenBank/DDBJ whole genome shotgun (WGS) entry which is preliminary data.</text>
</comment>
<feature type="domain" description="Integrase catalytic" evidence="2">
    <location>
        <begin position="94"/>
        <end position="190"/>
    </location>
</feature>
<dbReference type="SUPFAM" id="SSF53098">
    <property type="entry name" value="Ribonuclease H-like"/>
    <property type="match status" value="1"/>
</dbReference>
<dbReference type="InterPro" id="IPR041588">
    <property type="entry name" value="Integrase_H2C2"/>
</dbReference>
<dbReference type="EMBL" id="NEDP02004087">
    <property type="protein sequence ID" value="OWF46779.1"/>
    <property type="molecule type" value="Genomic_DNA"/>
</dbReference>
<name>A0A210QDG4_MIZYE</name>
<dbReference type="InterPro" id="IPR012337">
    <property type="entry name" value="RNaseH-like_sf"/>
</dbReference>
<dbReference type="Gene3D" id="3.30.420.10">
    <property type="entry name" value="Ribonuclease H-like superfamily/Ribonuclease H"/>
    <property type="match status" value="1"/>
</dbReference>
<dbReference type="STRING" id="6573.A0A210QDG4"/>
<dbReference type="InterPro" id="IPR050951">
    <property type="entry name" value="Retrovirus_Pol_polyprotein"/>
</dbReference>
<evidence type="ECO:0000256" key="1">
    <source>
        <dbReference type="SAM" id="MobiDB-lite"/>
    </source>
</evidence>
<evidence type="ECO:0000313" key="3">
    <source>
        <dbReference type="EMBL" id="OWF46779.1"/>
    </source>
</evidence>
<dbReference type="PROSITE" id="PS50994">
    <property type="entry name" value="INTEGRASE"/>
    <property type="match status" value="1"/>
</dbReference>
<accession>A0A210QDG4</accession>
<proteinExistence type="predicted"/>
<dbReference type="OrthoDB" id="444601at2759"/>
<dbReference type="PANTHER" id="PTHR37984">
    <property type="entry name" value="PROTEIN CBG26694"/>
    <property type="match status" value="1"/>
</dbReference>
<evidence type="ECO:0000259" key="2">
    <source>
        <dbReference type="PROSITE" id="PS50994"/>
    </source>
</evidence>
<keyword evidence="4" id="KW-1185">Reference proteome</keyword>
<dbReference type="Gene3D" id="1.10.340.70">
    <property type="match status" value="1"/>
</dbReference>
<dbReference type="Proteomes" id="UP000242188">
    <property type="component" value="Unassembled WGS sequence"/>
</dbReference>
<dbReference type="InterPro" id="IPR001584">
    <property type="entry name" value="Integrase_cat-core"/>
</dbReference>
<dbReference type="GO" id="GO:0003676">
    <property type="term" value="F:nucleic acid binding"/>
    <property type="evidence" value="ECO:0007669"/>
    <property type="project" value="InterPro"/>
</dbReference>
<feature type="region of interest" description="Disordered" evidence="1">
    <location>
        <begin position="161"/>
        <end position="181"/>
    </location>
</feature>
<gene>
    <name evidence="3" type="ORF">KP79_PYT26221</name>
</gene>
<sequence length="274" mass="31484">MGIIKCKQRTRELVFWPGMSKQIEDNVSRCSACLEHRNKAPMVIQPIPSLPWSKVATDLCELDGNHHLVMVDYFSNFIEVAPRKRNTRTSVVVKGPQFTSAEFREFTSKYGINNVTSSPLHQQVNGLAEKDVQTVKNVKRKCAESGDDIYLSLLELRNTPRDRDIGSPMQRPMGRRGKTLLPMTNNLRKPAISDPEKVSSKLLNHRHRQKDYYDRGTKAKEEIQPTDTIRIRIETGCKPAELVWKTNDPRSYVVKAGDSAREYRRNTRMLMKTK</sequence>
<dbReference type="Pfam" id="PF17921">
    <property type="entry name" value="Integrase_H2C2"/>
    <property type="match status" value="1"/>
</dbReference>